<dbReference type="GO" id="GO:0005634">
    <property type="term" value="C:nucleus"/>
    <property type="evidence" value="ECO:0007669"/>
    <property type="project" value="UniProtKB-ARBA"/>
</dbReference>
<evidence type="ECO:0000313" key="1">
    <source>
        <dbReference type="EMBL" id="CAH0724834.1"/>
    </source>
</evidence>
<keyword evidence="2" id="KW-1185">Reference proteome</keyword>
<proteinExistence type="predicted"/>
<dbReference type="EMBL" id="OV170224">
    <property type="protein sequence ID" value="CAH0724834.1"/>
    <property type="molecule type" value="Genomic_DNA"/>
</dbReference>
<dbReference type="InterPro" id="IPR036910">
    <property type="entry name" value="HMG_box_dom_sf"/>
</dbReference>
<dbReference type="Gene3D" id="1.10.30.10">
    <property type="entry name" value="High mobility group box domain"/>
    <property type="match status" value="1"/>
</dbReference>
<dbReference type="AlphaFoldDB" id="A0A8J9UTW7"/>
<dbReference type="SUPFAM" id="SSF47095">
    <property type="entry name" value="HMG-box"/>
    <property type="match status" value="1"/>
</dbReference>
<feature type="non-terminal residue" evidence="1">
    <location>
        <position position="236"/>
    </location>
</feature>
<accession>A0A8J9UTW7</accession>
<reference evidence="1" key="1">
    <citation type="submission" date="2021-12" db="EMBL/GenBank/DDBJ databases">
        <authorList>
            <person name="Martin H S."/>
        </authorList>
    </citation>
    <scope>NUCLEOTIDE SEQUENCE</scope>
</reference>
<name>A0A8J9UTW7_9NEOP</name>
<sequence length="236" mass="27724">MDFVKIPNSALAFYAKIYCKKKRISKAKSTRVLIEATKSWLSLNKAEKQKIVSKYQEYKNYYRKAFAEHLKKAEPYLKKKLNKEEFIRNNVQIDSNSTIHKDEIINLNTDQPQEFNYELSSENANNIVKSPLPLQNNTENVSLSSINGYGVDDMQHHVDQVLEPAPPKLMTGKELFDMINENHDNSWKNLTVKEKCRYSNAVLTIKKNYLKEYKNYLEQLSSEKLYHHYHKSIIKI</sequence>
<protein>
    <submittedName>
        <fullName evidence="1">Uncharacterized protein</fullName>
    </submittedName>
</protein>
<gene>
    <name evidence="1" type="ORF">BINO364_LOCUS10488</name>
</gene>
<dbReference type="OrthoDB" id="7492301at2759"/>
<organism evidence="1 2">
    <name type="scientific">Brenthis ino</name>
    <name type="common">lesser marbled fritillary</name>
    <dbReference type="NCBI Taxonomy" id="405034"/>
    <lineage>
        <taxon>Eukaryota</taxon>
        <taxon>Metazoa</taxon>
        <taxon>Ecdysozoa</taxon>
        <taxon>Arthropoda</taxon>
        <taxon>Hexapoda</taxon>
        <taxon>Insecta</taxon>
        <taxon>Pterygota</taxon>
        <taxon>Neoptera</taxon>
        <taxon>Endopterygota</taxon>
        <taxon>Lepidoptera</taxon>
        <taxon>Glossata</taxon>
        <taxon>Ditrysia</taxon>
        <taxon>Papilionoidea</taxon>
        <taxon>Nymphalidae</taxon>
        <taxon>Heliconiinae</taxon>
        <taxon>Argynnini</taxon>
        <taxon>Brenthis</taxon>
    </lineage>
</organism>
<dbReference type="Proteomes" id="UP000838878">
    <property type="component" value="Chromosome 4"/>
</dbReference>
<evidence type="ECO:0000313" key="2">
    <source>
        <dbReference type="Proteomes" id="UP000838878"/>
    </source>
</evidence>